<evidence type="ECO:0000256" key="9">
    <source>
        <dbReference type="ARBA" id="ARBA00023180"/>
    </source>
</evidence>
<dbReference type="EMBL" id="JBJUIK010000001">
    <property type="protein sequence ID" value="KAL3536978.1"/>
    <property type="molecule type" value="Genomic_DNA"/>
</dbReference>
<dbReference type="InterPro" id="IPR016166">
    <property type="entry name" value="FAD-bd_PCMH"/>
</dbReference>
<dbReference type="InterPro" id="IPR016167">
    <property type="entry name" value="FAD-bd_PCMH_sub1"/>
</dbReference>
<dbReference type="InterPro" id="IPR036318">
    <property type="entry name" value="FAD-bd_PCMH-like_sf"/>
</dbReference>
<name>A0ABD3B0H1_9GENT</name>
<dbReference type="Gene3D" id="3.40.462.20">
    <property type="match status" value="1"/>
</dbReference>
<evidence type="ECO:0000256" key="2">
    <source>
        <dbReference type="ARBA" id="ARBA00004913"/>
    </source>
</evidence>
<keyword evidence="4" id="KW-0017">Alkaloid metabolism</keyword>
<comment type="cofactor">
    <cofactor evidence="1">
        <name>FAD</name>
        <dbReference type="ChEBI" id="CHEBI:57692"/>
    </cofactor>
</comment>
<evidence type="ECO:0000256" key="1">
    <source>
        <dbReference type="ARBA" id="ARBA00001974"/>
    </source>
</evidence>
<keyword evidence="12" id="KW-1185">Reference proteome</keyword>
<dbReference type="Gene3D" id="3.30.43.10">
    <property type="entry name" value="Uridine Diphospho-n-acetylenolpyruvylglucosamine Reductase, domain 2"/>
    <property type="match status" value="1"/>
</dbReference>
<dbReference type="InterPro" id="IPR012951">
    <property type="entry name" value="BBE"/>
</dbReference>
<keyword evidence="7" id="KW-0274">FAD</keyword>
<keyword evidence="5" id="KW-0285">Flavoprotein</keyword>
<dbReference type="SUPFAM" id="SSF56176">
    <property type="entry name" value="FAD-binding/transporter-associated domain-like"/>
    <property type="match status" value="1"/>
</dbReference>
<keyword evidence="8" id="KW-1015">Disulfide bond</keyword>
<feature type="domain" description="FAD-binding PCMH-type" evidence="10">
    <location>
        <begin position="102"/>
        <end position="192"/>
    </location>
</feature>
<comment type="pathway">
    <text evidence="2">Alkaloid biosynthesis.</text>
</comment>
<keyword evidence="9" id="KW-0325">Glycoprotein</keyword>
<reference evidence="11 12" key="1">
    <citation type="submission" date="2024-11" db="EMBL/GenBank/DDBJ databases">
        <title>A near-complete genome assembly of Cinchona calisaya.</title>
        <authorList>
            <person name="Lian D.C."/>
            <person name="Zhao X.W."/>
            <person name="Wei L."/>
        </authorList>
    </citation>
    <scope>NUCLEOTIDE SEQUENCE [LARGE SCALE GENOMIC DNA]</scope>
    <source>
        <tissue evidence="11">Nenye</tissue>
    </source>
</reference>
<dbReference type="InterPro" id="IPR006094">
    <property type="entry name" value="Oxid_FAD_bind_N"/>
</dbReference>
<dbReference type="Gene3D" id="3.30.465.10">
    <property type="match status" value="1"/>
</dbReference>
<dbReference type="Proteomes" id="UP001630127">
    <property type="component" value="Unassembled WGS sequence"/>
</dbReference>
<evidence type="ECO:0000256" key="4">
    <source>
        <dbReference type="ARBA" id="ARBA00022589"/>
    </source>
</evidence>
<keyword evidence="6" id="KW-0732">Signal</keyword>
<sequence length="492" mass="55568">MADSFIHCISHKFPSNSSILDVLYLPNNSSYPSILKSTIQNLRFLKPTTPKPLAIITPLDYTHVQEAVKCCKQIGLQIRTRSGGHDYEGGSYTSDVPFVILDLQNLSDVHGFPAGICPTVGIGGHVTGGGVGNLMRKYGLASDNVIDAIIVDVNGRILDRKSMGEDLFWAIRGGGGASFGVIVAWKIRLVHVPPIVTVFKLTKSLEQGAINLVQKWQYISHNLSKDFYLRVTISTGPERGMIQATFNLFFLGRVDQLIKMMDESFPEIRVTKEDCIEMSWIESVLYFAEYPEGIHIEALRNRKISSIPISYFKGKSDLVHKPIPYEALEELWKKCSDINSPEIVIIDFHPFGGRMSELLESETPFPYRKNVLYGILYTVIWESDNKDGESSRKNINWLRELYQFMTPYVSHGPRGAFVNSKDLDLGENDVSGTSYSKAQVWGSKYFKKNFKRLAIVKGEVDPHNFFYHEQSIPPLVCHAQSKFQKCNYEFPS</sequence>
<evidence type="ECO:0000256" key="3">
    <source>
        <dbReference type="ARBA" id="ARBA00005466"/>
    </source>
</evidence>
<evidence type="ECO:0000313" key="12">
    <source>
        <dbReference type="Proteomes" id="UP001630127"/>
    </source>
</evidence>
<evidence type="ECO:0000256" key="6">
    <source>
        <dbReference type="ARBA" id="ARBA00022729"/>
    </source>
</evidence>
<gene>
    <name evidence="11" type="ORF">ACH5RR_000344</name>
</gene>
<dbReference type="PANTHER" id="PTHR32448">
    <property type="entry name" value="OS08G0158400 PROTEIN"/>
    <property type="match status" value="1"/>
</dbReference>
<evidence type="ECO:0000259" key="10">
    <source>
        <dbReference type="PROSITE" id="PS51387"/>
    </source>
</evidence>
<evidence type="ECO:0000256" key="8">
    <source>
        <dbReference type="ARBA" id="ARBA00023157"/>
    </source>
</evidence>
<accession>A0ABD3B0H1</accession>
<dbReference type="Pfam" id="PF08031">
    <property type="entry name" value="BBE"/>
    <property type="match status" value="1"/>
</dbReference>
<evidence type="ECO:0000256" key="5">
    <source>
        <dbReference type="ARBA" id="ARBA00022630"/>
    </source>
</evidence>
<dbReference type="InterPro" id="IPR016169">
    <property type="entry name" value="FAD-bd_PCMH_sub2"/>
</dbReference>
<organism evidence="11 12">
    <name type="scientific">Cinchona calisaya</name>
    <dbReference type="NCBI Taxonomy" id="153742"/>
    <lineage>
        <taxon>Eukaryota</taxon>
        <taxon>Viridiplantae</taxon>
        <taxon>Streptophyta</taxon>
        <taxon>Embryophyta</taxon>
        <taxon>Tracheophyta</taxon>
        <taxon>Spermatophyta</taxon>
        <taxon>Magnoliopsida</taxon>
        <taxon>eudicotyledons</taxon>
        <taxon>Gunneridae</taxon>
        <taxon>Pentapetalae</taxon>
        <taxon>asterids</taxon>
        <taxon>lamiids</taxon>
        <taxon>Gentianales</taxon>
        <taxon>Rubiaceae</taxon>
        <taxon>Cinchonoideae</taxon>
        <taxon>Cinchoneae</taxon>
        <taxon>Cinchona</taxon>
    </lineage>
</organism>
<evidence type="ECO:0000313" key="11">
    <source>
        <dbReference type="EMBL" id="KAL3536978.1"/>
    </source>
</evidence>
<dbReference type="Pfam" id="PF01565">
    <property type="entry name" value="FAD_binding_4"/>
    <property type="match status" value="1"/>
</dbReference>
<evidence type="ECO:0000256" key="7">
    <source>
        <dbReference type="ARBA" id="ARBA00022827"/>
    </source>
</evidence>
<dbReference type="FunFam" id="3.30.43.10:FF:000004">
    <property type="entry name" value="Berberine bridge enzyme-like 15"/>
    <property type="match status" value="1"/>
</dbReference>
<dbReference type="AlphaFoldDB" id="A0ABD3B0H1"/>
<comment type="caution">
    <text evidence="11">The sequence shown here is derived from an EMBL/GenBank/DDBJ whole genome shotgun (WGS) entry which is preliminary data.</text>
</comment>
<dbReference type="PROSITE" id="PS51387">
    <property type="entry name" value="FAD_PCMH"/>
    <property type="match status" value="1"/>
</dbReference>
<protein>
    <recommendedName>
        <fullName evidence="10">FAD-binding PCMH-type domain-containing protein</fullName>
    </recommendedName>
</protein>
<proteinExistence type="inferred from homology"/>
<comment type="similarity">
    <text evidence="3">Belongs to the oxygen-dependent FAD-linked oxidoreductase family.</text>
</comment>